<evidence type="ECO:0000313" key="3">
    <source>
        <dbReference type="Proteomes" id="UP001595767"/>
    </source>
</evidence>
<dbReference type="Proteomes" id="UP001595767">
    <property type="component" value="Unassembled WGS sequence"/>
</dbReference>
<organism evidence="2 3">
    <name type="scientific">Nocardia rhizosphaerae</name>
    <dbReference type="NCBI Taxonomy" id="1691571"/>
    <lineage>
        <taxon>Bacteria</taxon>
        <taxon>Bacillati</taxon>
        <taxon>Actinomycetota</taxon>
        <taxon>Actinomycetes</taxon>
        <taxon>Mycobacteriales</taxon>
        <taxon>Nocardiaceae</taxon>
        <taxon>Nocardia</taxon>
    </lineage>
</organism>
<dbReference type="RefSeq" id="WP_378547709.1">
    <property type="nucleotide sequence ID" value="NZ_JBHSBA010000003.1"/>
</dbReference>
<proteinExistence type="predicted"/>
<keyword evidence="1" id="KW-0175">Coiled coil</keyword>
<evidence type="ECO:0008006" key="4">
    <source>
        <dbReference type="Google" id="ProtNLM"/>
    </source>
</evidence>
<sequence>MNAPATPNEAVLHLAELARQLDQVTRELNEADVAAVNARETAKLAEAQAFLRAEGSVDARKAMAVNATHEVRLAAEVADALVRGLQRTSRTLQTRIDVGRTFSATVRSEIGLAGSGVHGA</sequence>
<gene>
    <name evidence="2" type="ORF">ACFOW8_08125</name>
</gene>
<protein>
    <recommendedName>
        <fullName evidence="4">PE family protein</fullName>
    </recommendedName>
</protein>
<comment type="caution">
    <text evidence="2">The sequence shown here is derived from an EMBL/GenBank/DDBJ whole genome shotgun (WGS) entry which is preliminary data.</text>
</comment>
<evidence type="ECO:0000313" key="2">
    <source>
        <dbReference type="EMBL" id="MFC4124890.1"/>
    </source>
</evidence>
<accession>A0ABV8L2B2</accession>
<dbReference type="EMBL" id="JBHSBA010000003">
    <property type="protein sequence ID" value="MFC4124890.1"/>
    <property type="molecule type" value="Genomic_DNA"/>
</dbReference>
<reference evidence="3" key="1">
    <citation type="journal article" date="2019" name="Int. J. Syst. Evol. Microbiol.">
        <title>The Global Catalogue of Microorganisms (GCM) 10K type strain sequencing project: providing services to taxonomists for standard genome sequencing and annotation.</title>
        <authorList>
            <consortium name="The Broad Institute Genomics Platform"/>
            <consortium name="The Broad Institute Genome Sequencing Center for Infectious Disease"/>
            <person name="Wu L."/>
            <person name="Ma J."/>
        </authorList>
    </citation>
    <scope>NUCLEOTIDE SEQUENCE [LARGE SCALE GENOMIC DNA]</scope>
    <source>
        <strain evidence="3">CGMCC 4.7204</strain>
    </source>
</reference>
<name>A0ABV8L2B2_9NOCA</name>
<feature type="coiled-coil region" evidence="1">
    <location>
        <begin position="14"/>
        <end position="48"/>
    </location>
</feature>
<keyword evidence="3" id="KW-1185">Reference proteome</keyword>
<evidence type="ECO:0000256" key="1">
    <source>
        <dbReference type="SAM" id="Coils"/>
    </source>
</evidence>